<accession>M2XP79</accession>
<dbReference type="EMBL" id="KB454488">
    <property type="protein sequence ID" value="EME31982.1"/>
    <property type="molecule type" value="Genomic_DNA"/>
</dbReference>
<protein>
    <recommendedName>
        <fullName evidence="3">Histidine--tRNA ligase, cytoplasmic</fullName>
        <ecNumber evidence="2">6.1.1.21</ecNumber>
    </recommendedName>
</protein>
<dbReference type="Gramene" id="EME31982">
    <property type="protein sequence ID" value="EME31982"/>
    <property type="gene ID" value="Gasu_07290"/>
</dbReference>
<dbReference type="PANTHER" id="PTHR11476:SF7">
    <property type="entry name" value="HISTIDINE--TRNA LIGASE"/>
    <property type="match status" value="1"/>
</dbReference>
<dbReference type="GO" id="GO:0005739">
    <property type="term" value="C:mitochondrion"/>
    <property type="evidence" value="ECO:0007669"/>
    <property type="project" value="TreeGrafter"/>
</dbReference>
<dbReference type="InterPro" id="IPR004154">
    <property type="entry name" value="Anticodon-bd"/>
</dbReference>
<dbReference type="InterPro" id="IPR033656">
    <property type="entry name" value="HisRS_anticodon"/>
</dbReference>
<dbReference type="RefSeq" id="XP_005708502.1">
    <property type="nucleotide sequence ID" value="XM_005708445.1"/>
</dbReference>
<dbReference type="GO" id="GO:0005829">
    <property type="term" value="C:cytosol"/>
    <property type="evidence" value="ECO:0007669"/>
    <property type="project" value="TreeGrafter"/>
</dbReference>
<comment type="catalytic activity">
    <reaction evidence="9">
        <text>tRNA(His) + L-histidine + ATP = L-histidyl-tRNA(His) + AMP + diphosphate + H(+)</text>
        <dbReference type="Rhea" id="RHEA:17313"/>
        <dbReference type="Rhea" id="RHEA-COMP:9665"/>
        <dbReference type="Rhea" id="RHEA-COMP:9689"/>
        <dbReference type="ChEBI" id="CHEBI:15378"/>
        <dbReference type="ChEBI" id="CHEBI:30616"/>
        <dbReference type="ChEBI" id="CHEBI:33019"/>
        <dbReference type="ChEBI" id="CHEBI:57595"/>
        <dbReference type="ChEBI" id="CHEBI:78442"/>
        <dbReference type="ChEBI" id="CHEBI:78527"/>
        <dbReference type="ChEBI" id="CHEBI:456215"/>
        <dbReference type="EC" id="6.1.1.21"/>
    </reaction>
</comment>
<evidence type="ECO:0000256" key="7">
    <source>
        <dbReference type="ARBA" id="ARBA00022917"/>
    </source>
</evidence>
<dbReference type="AlphaFoldDB" id="M2XP79"/>
<feature type="domain" description="Aminoacyl-transfer RNA synthetases class-II family profile" evidence="10">
    <location>
        <begin position="93"/>
        <end position="450"/>
    </location>
</feature>
<dbReference type="HAMAP" id="MF_00127">
    <property type="entry name" value="His_tRNA_synth"/>
    <property type="match status" value="1"/>
</dbReference>
<dbReference type="InterPro" id="IPR015807">
    <property type="entry name" value="His-tRNA-ligase"/>
</dbReference>
<evidence type="ECO:0000313" key="11">
    <source>
        <dbReference type="EMBL" id="EME31982.1"/>
    </source>
</evidence>
<dbReference type="InterPro" id="IPR041715">
    <property type="entry name" value="HisRS-like_core"/>
</dbReference>
<reference evidence="12" key="1">
    <citation type="journal article" date="2013" name="Science">
        <title>Gene transfer from bacteria and archaea facilitated evolution of an extremophilic eukaryote.</title>
        <authorList>
            <person name="Schonknecht G."/>
            <person name="Chen W.H."/>
            <person name="Ternes C.M."/>
            <person name="Barbier G.G."/>
            <person name="Shrestha R.P."/>
            <person name="Stanke M."/>
            <person name="Brautigam A."/>
            <person name="Baker B.J."/>
            <person name="Banfield J.F."/>
            <person name="Garavito R.M."/>
            <person name="Carr K."/>
            <person name="Wilkerson C."/>
            <person name="Rensing S.A."/>
            <person name="Gagneul D."/>
            <person name="Dickenson N.E."/>
            <person name="Oesterhelt C."/>
            <person name="Lercher M.J."/>
            <person name="Weber A.P."/>
        </authorList>
    </citation>
    <scope>NUCLEOTIDE SEQUENCE [LARGE SCALE GENOMIC DNA]</scope>
    <source>
        <strain evidence="12">074W</strain>
    </source>
</reference>
<evidence type="ECO:0000259" key="10">
    <source>
        <dbReference type="PROSITE" id="PS50862"/>
    </source>
</evidence>
<dbReference type="CDD" id="cd00859">
    <property type="entry name" value="HisRS_anticodon"/>
    <property type="match status" value="1"/>
</dbReference>
<gene>
    <name evidence="11" type="ORF">Gasu_07290</name>
</gene>
<dbReference type="GO" id="GO:0003723">
    <property type="term" value="F:RNA binding"/>
    <property type="evidence" value="ECO:0007669"/>
    <property type="project" value="TreeGrafter"/>
</dbReference>
<dbReference type="InterPro" id="IPR036621">
    <property type="entry name" value="Anticodon-bd_dom_sf"/>
</dbReference>
<keyword evidence="4 11" id="KW-0436">Ligase</keyword>
<comment type="similarity">
    <text evidence="1">Belongs to the class-II aminoacyl-tRNA synthetase family.</text>
</comment>
<dbReference type="EC" id="6.1.1.21" evidence="2"/>
<dbReference type="Gene3D" id="3.30.930.10">
    <property type="entry name" value="Bira Bifunctional Protein, Domain 2"/>
    <property type="match status" value="1"/>
</dbReference>
<dbReference type="GeneID" id="17090585"/>
<evidence type="ECO:0000256" key="2">
    <source>
        <dbReference type="ARBA" id="ARBA00012815"/>
    </source>
</evidence>
<dbReference type="Pfam" id="PF13393">
    <property type="entry name" value="tRNA-synt_His"/>
    <property type="match status" value="1"/>
</dbReference>
<dbReference type="PROSITE" id="PS50862">
    <property type="entry name" value="AA_TRNA_LIGASE_II"/>
    <property type="match status" value="1"/>
</dbReference>
<dbReference type="SUPFAM" id="SSF55681">
    <property type="entry name" value="Class II aaRS and biotin synthetases"/>
    <property type="match status" value="1"/>
</dbReference>
<dbReference type="FunFam" id="3.30.930.10:FF:000061">
    <property type="entry name" value="Histidine--tRNA ligase, cytoplasmic"/>
    <property type="match status" value="1"/>
</dbReference>
<dbReference type="Pfam" id="PF03129">
    <property type="entry name" value="HGTP_anticodon"/>
    <property type="match status" value="1"/>
</dbReference>
<evidence type="ECO:0000256" key="8">
    <source>
        <dbReference type="ARBA" id="ARBA00023146"/>
    </source>
</evidence>
<sequence length="572" mass="64454">MMRRCGLYSDRLTFLVAVDRHFLRSFCSHIVHNNSLNHSKILYCCGYLSKSWLLLKALSIAPKRQTSSISLTQRLFCSTQSTGENSMKMEAIDRNELEVACEELSNMKRTMKAKVPKGARDFLPEQMAIREKAFRIVTKVFDRHGAVAIDTPVFELKETLTGKYGEDSKLIYDLADQGGELLSLRYDLTVPLARFLATHKINNLKRYHISRVYRRDNPAIQRGRFREFYQCDFDIAGTFARMVPDAEVIKVLCEVLDELAVVSSFHAKVLSSYKIKVNHRGILDSIFELCGVPKEKMRAISSAVDKLDKESWSSVRSEIVERKGLDPFIADKIGSYVLRRDNPQRMLSSLYEDSQLSSMARSSLEDMELLFKYLGDLGVGDCLIFDLSLARGLDYYTGLIFEAVLTTDSNTSLGSIGAGGRYDNLVDMFSSRSVPCVGCSLGIERILTIFEAAEKEWATSLGRKIKANKTQVLVASIGEQMIGERMKLANELWKGNIAAEFSYAEKPKLNKQLQHALEEEIPLLVIIGEDELKKGMVNLKILATNEQREVNRTDIVSAIKQALNLIQVAADS</sequence>
<dbReference type="OMA" id="YQIQKVW"/>
<dbReference type="Gene3D" id="3.40.50.800">
    <property type="entry name" value="Anticodon-binding domain"/>
    <property type="match status" value="1"/>
</dbReference>
<proteinExistence type="inferred from homology"/>
<keyword evidence="5" id="KW-0547">Nucleotide-binding</keyword>
<dbReference type="OrthoDB" id="1906957at2759"/>
<evidence type="ECO:0000256" key="5">
    <source>
        <dbReference type="ARBA" id="ARBA00022741"/>
    </source>
</evidence>
<dbReference type="FunFam" id="3.40.50.800:FF:000012">
    <property type="entry name" value="Histidine--tRNA ligase, cytoplasmic"/>
    <property type="match status" value="1"/>
</dbReference>
<dbReference type="CDD" id="cd00773">
    <property type="entry name" value="HisRS-like_core"/>
    <property type="match status" value="1"/>
</dbReference>
<dbReference type="STRING" id="130081.M2XP79"/>
<organism evidence="11 12">
    <name type="scientific">Galdieria sulphuraria</name>
    <name type="common">Red alga</name>
    <dbReference type="NCBI Taxonomy" id="130081"/>
    <lineage>
        <taxon>Eukaryota</taxon>
        <taxon>Rhodophyta</taxon>
        <taxon>Bangiophyceae</taxon>
        <taxon>Galdieriales</taxon>
        <taxon>Galdieriaceae</taxon>
        <taxon>Galdieria</taxon>
    </lineage>
</organism>
<dbReference type="PANTHER" id="PTHR11476">
    <property type="entry name" value="HISTIDYL-TRNA SYNTHETASE"/>
    <property type="match status" value="1"/>
</dbReference>
<dbReference type="KEGG" id="gsl:Gasu_07290"/>
<evidence type="ECO:0000313" key="12">
    <source>
        <dbReference type="Proteomes" id="UP000030680"/>
    </source>
</evidence>
<evidence type="ECO:0000256" key="1">
    <source>
        <dbReference type="ARBA" id="ARBA00008226"/>
    </source>
</evidence>
<dbReference type="GO" id="GO:0032543">
    <property type="term" value="P:mitochondrial translation"/>
    <property type="evidence" value="ECO:0007669"/>
    <property type="project" value="TreeGrafter"/>
</dbReference>
<dbReference type="eggNOG" id="KOG1936">
    <property type="taxonomic scope" value="Eukaryota"/>
</dbReference>
<keyword evidence="12" id="KW-1185">Reference proteome</keyword>
<evidence type="ECO:0000256" key="3">
    <source>
        <dbReference type="ARBA" id="ARBA00015302"/>
    </source>
</evidence>
<dbReference type="InterPro" id="IPR006195">
    <property type="entry name" value="aa-tRNA-synth_II"/>
</dbReference>
<dbReference type="GO" id="GO:0006427">
    <property type="term" value="P:histidyl-tRNA aminoacylation"/>
    <property type="evidence" value="ECO:0007669"/>
    <property type="project" value="InterPro"/>
</dbReference>
<dbReference type="GO" id="GO:0005524">
    <property type="term" value="F:ATP binding"/>
    <property type="evidence" value="ECO:0007669"/>
    <property type="project" value="UniProtKB-KW"/>
</dbReference>
<dbReference type="NCBIfam" id="TIGR00442">
    <property type="entry name" value="hisS"/>
    <property type="match status" value="1"/>
</dbReference>
<dbReference type="InterPro" id="IPR045864">
    <property type="entry name" value="aa-tRNA-synth_II/BPL/LPL"/>
</dbReference>
<dbReference type="SUPFAM" id="SSF52954">
    <property type="entry name" value="Class II aaRS ABD-related"/>
    <property type="match status" value="1"/>
</dbReference>
<evidence type="ECO:0000256" key="4">
    <source>
        <dbReference type="ARBA" id="ARBA00022598"/>
    </source>
</evidence>
<evidence type="ECO:0000256" key="6">
    <source>
        <dbReference type="ARBA" id="ARBA00022840"/>
    </source>
</evidence>
<keyword evidence="7" id="KW-0648">Protein biosynthesis</keyword>
<name>M2XP79_GALSU</name>
<dbReference type="Proteomes" id="UP000030680">
    <property type="component" value="Unassembled WGS sequence"/>
</dbReference>
<keyword evidence="8 11" id="KW-0030">Aminoacyl-tRNA synthetase</keyword>
<dbReference type="GO" id="GO:0004821">
    <property type="term" value="F:histidine-tRNA ligase activity"/>
    <property type="evidence" value="ECO:0007669"/>
    <property type="project" value="UniProtKB-EC"/>
</dbReference>
<evidence type="ECO:0000256" key="9">
    <source>
        <dbReference type="ARBA" id="ARBA00047639"/>
    </source>
</evidence>
<keyword evidence="6" id="KW-0067">ATP-binding</keyword>